<keyword evidence="7" id="KW-1185">Reference proteome</keyword>
<sequence>MKTAFCTLLAGLYSFQFYYGFQGCSLNCKNNTCDESQNCTEGCNEGYWGTACILECSSTCFRQACNQSVGKCIYGCIQGRYGDTCERRCSSQCLENRCYQNGTCSIGCSQNWAGNQCDQCISTHYGSNCSQSCSVNCVQSACTNETGVCTYGCKTGFYGDMCNSECRRCPQGCDREMGNCSEHCPVGRFGELCERTCNKGCVNGCAKSSGTCNSCVVGRCGGFCNESCYIFDKCQYNSSKLEELEDRNSRNISIIKTVIAFLCISLFIHGCSIIWILRQRVCKTREKKQKTKNDKSASNERPGMYDTVGENGGYQELGYVSGPSHYDRL</sequence>
<keyword evidence="1" id="KW-0245">EGF-like domain</keyword>
<feature type="domain" description="EGF-like" evidence="5">
    <location>
        <begin position="88"/>
        <end position="118"/>
    </location>
</feature>
<feature type="domain" description="EGF-like" evidence="5">
    <location>
        <begin position="55"/>
        <end position="86"/>
    </location>
</feature>
<feature type="domain" description="EGF-like" evidence="5">
    <location>
        <begin position="132"/>
        <end position="163"/>
    </location>
</feature>
<dbReference type="InterPro" id="IPR000742">
    <property type="entry name" value="EGF"/>
</dbReference>
<dbReference type="GO" id="GO:0005044">
    <property type="term" value="F:scavenger receptor activity"/>
    <property type="evidence" value="ECO:0007669"/>
    <property type="project" value="InterPro"/>
</dbReference>
<keyword evidence="3" id="KW-0812">Transmembrane</keyword>
<evidence type="ECO:0000259" key="5">
    <source>
        <dbReference type="SMART" id="SM00181"/>
    </source>
</evidence>
<dbReference type="AlphaFoldDB" id="A0A8W8MIN7"/>
<evidence type="ECO:0000256" key="1">
    <source>
        <dbReference type="ARBA" id="ARBA00022536"/>
    </source>
</evidence>
<evidence type="ECO:0000256" key="3">
    <source>
        <dbReference type="SAM" id="Phobius"/>
    </source>
</evidence>
<feature type="chain" id="PRO_5042431861" description="EGF-like domain-containing protein" evidence="4">
    <location>
        <begin position="21"/>
        <end position="329"/>
    </location>
</feature>
<evidence type="ECO:0000313" key="7">
    <source>
        <dbReference type="Proteomes" id="UP000005408"/>
    </source>
</evidence>
<keyword evidence="4" id="KW-0732">Signal</keyword>
<dbReference type="PANTHER" id="PTHR24043:SF8">
    <property type="entry name" value="EGF-LIKE DOMAIN-CONTAINING PROTEIN"/>
    <property type="match status" value="1"/>
</dbReference>
<feature type="transmembrane region" description="Helical" evidence="3">
    <location>
        <begin position="258"/>
        <end position="277"/>
    </location>
</feature>
<dbReference type="PANTHER" id="PTHR24043">
    <property type="entry name" value="SCAVENGER RECEPTOR CLASS F"/>
    <property type="match status" value="1"/>
</dbReference>
<feature type="region of interest" description="Disordered" evidence="2">
    <location>
        <begin position="290"/>
        <end position="329"/>
    </location>
</feature>
<keyword evidence="3" id="KW-1133">Transmembrane helix</keyword>
<dbReference type="Proteomes" id="UP000005408">
    <property type="component" value="Unassembled WGS sequence"/>
</dbReference>
<reference evidence="6" key="1">
    <citation type="submission" date="2022-08" db="UniProtKB">
        <authorList>
            <consortium name="EnsemblMetazoa"/>
        </authorList>
    </citation>
    <scope>IDENTIFICATION</scope>
    <source>
        <strain evidence="6">05x7-T-G4-1.051#20</strain>
    </source>
</reference>
<organism evidence="6 7">
    <name type="scientific">Magallana gigas</name>
    <name type="common">Pacific oyster</name>
    <name type="synonym">Crassostrea gigas</name>
    <dbReference type="NCBI Taxonomy" id="29159"/>
    <lineage>
        <taxon>Eukaryota</taxon>
        <taxon>Metazoa</taxon>
        <taxon>Spiralia</taxon>
        <taxon>Lophotrochozoa</taxon>
        <taxon>Mollusca</taxon>
        <taxon>Bivalvia</taxon>
        <taxon>Autobranchia</taxon>
        <taxon>Pteriomorphia</taxon>
        <taxon>Ostreida</taxon>
        <taxon>Ostreoidea</taxon>
        <taxon>Ostreidae</taxon>
        <taxon>Magallana</taxon>
    </lineage>
</organism>
<protein>
    <recommendedName>
        <fullName evidence="5">EGF-like domain-containing protein</fullName>
    </recommendedName>
</protein>
<dbReference type="EnsemblMetazoa" id="G33457.1">
    <property type="protein sequence ID" value="G33457.1:cds"/>
    <property type="gene ID" value="G33457"/>
</dbReference>
<feature type="signal peptide" evidence="4">
    <location>
        <begin position="1"/>
        <end position="20"/>
    </location>
</feature>
<dbReference type="OMA" id="CISTHYG"/>
<feature type="domain" description="EGF-like" evidence="5">
    <location>
        <begin position="23"/>
        <end position="53"/>
    </location>
</feature>
<keyword evidence="3" id="KW-0472">Membrane</keyword>
<dbReference type="SMART" id="SM00181">
    <property type="entry name" value="EGF"/>
    <property type="match status" value="4"/>
</dbReference>
<dbReference type="PROSITE" id="PS51257">
    <property type="entry name" value="PROKAR_LIPOPROTEIN"/>
    <property type="match status" value="1"/>
</dbReference>
<dbReference type="OrthoDB" id="19138at2759"/>
<evidence type="ECO:0000256" key="4">
    <source>
        <dbReference type="SAM" id="SignalP"/>
    </source>
</evidence>
<accession>A0A8W8MIN7</accession>
<dbReference type="Gene3D" id="2.170.300.10">
    <property type="entry name" value="Tie2 ligand-binding domain superfamily"/>
    <property type="match status" value="1"/>
</dbReference>
<proteinExistence type="predicted"/>
<dbReference type="EnsemblMetazoa" id="G33457.2">
    <property type="protein sequence ID" value="G33457.2:cds"/>
    <property type="gene ID" value="G33457"/>
</dbReference>
<evidence type="ECO:0000256" key="2">
    <source>
        <dbReference type="SAM" id="MobiDB-lite"/>
    </source>
</evidence>
<evidence type="ECO:0000313" key="6">
    <source>
        <dbReference type="EnsemblMetazoa" id="G33457.1:cds"/>
    </source>
</evidence>
<name>A0A8W8MIN7_MAGGI</name>
<dbReference type="InterPro" id="IPR042635">
    <property type="entry name" value="MEGF10/SREC1/2-like"/>
</dbReference>